<evidence type="ECO:0000313" key="3">
    <source>
        <dbReference type="Proteomes" id="UP000000674"/>
    </source>
</evidence>
<dbReference type="InterPro" id="IPR003779">
    <property type="entry name" value="CMD-like"/>
</dbReference>
<feature type="domain" description="Carboxymuconolactone decarboxylase-like" evidence="1">
    <location>
        <begin position="35"/>
        <end position="109"/>
    </location>
</feature>
<dbReference type="Proteomes" id="UP000000674">
    <property type="component" value="Chromosome"/>
</dbReference>
<accession>A0B5C2</accession>
<protein>
    <submittedName>
        <fullName evidence="2">Carboxymuconolactone decarboxylase</fullName>
    </submittedName>
</protein>
<name>A0B5C2_METTP</name>
<dbReference type="RefSeq" id="WP_011695295.1">
    <property type="nucleotide sequence ID" value="NC_008553.1"/>
</dbReference>
<dbReference type="KEGG" id="mtp:Mthe_0094"/>
<gene>
    <name evidence="2" type="ordered locus">Mthe_0094</name>
</gene>
<organism evidence="2 3">
    <name type="scientific">Methanothrix thermoacetophila (strain DSM 6194 / JCM 14653 / NBRC 101360 / PT)</name>
    <name type="common">Methanosaeta thermophila</name>
    <dbReference type="NCBI Taxonomy" id="349307"/>
    <lineage>
        <taxon>Archaea</taxon>
        <taxon>Methanobacteriati</taxon>
        <taxon>Methanobacteriota</taxon>
        <taxon>Stenosarchaea group</taxon>
        <taxon>Methanomicrobia</taxon>
        <taxon>Methanotrichales</taxon>
        <taxon>Methanotrichaceae</taxon>
        <taxon>Methanothrix</taxon>
    </lineage>
</organism>
<dbReference type="InterPro" id="IPR029032">
    <property type="entry name" value="AhpD-like"/>
</dbReference>
<evidence type="ECO:0000259" key="1">
    <source>
        <dbReference type="Pfam" id="PF02627"/>
    </source>
</evidence>
<sequence>MCGCGDRHGEIMRSLGDKMGGYVPETLKAIYDHRPELMELIERLDRVLLEDGALDKKTKRLIALACVITRMCEDCVYPQAKVAVNYGATKDEILETLEICMITGGVPTFSIAKNGISRLFKEMEE</sequence>
<keyword evidence="3" id="KW-1185">Reference proteome</keyword>
<dbReference type="SUPFAM" id="SSF69118">
    <property type="entry name" value="AhpD-like"/>
    <property type="match status" value="1"/>
</dbReference>
<dbReference type="GeneID" id="4462486"/>
<dbReference type="AlphaFoldDB" id="A0B5C2"/>
<dbReference type="HOGENOM" id="CLU_137228_0_0_2"/>
<proteinExistence type="predicted"/>
<dbReference type="PANTHER" id="PTHR33930">
    <property type="entry name" value="ALKYL HYDROPEROXIDE REDUCTASE AHPD"/>
    <property type="match status" value="1"/>
</dbReference>
<dbReference type="Gene3D" id="1.20.1290.10">
    <property type="entry name" value="AhpD-like"/>
    <property type="match status" value="1"/>
</dbReference>
<dbReference type="OrthoDB" id="145189at2157"/>
<dbReference type="STRING" id="349307.Mthe_0094"/>
<dbReference type="GO" id="GO:0051920">
    <property type="term" value="F:peroxiredoxin activity"/>
    <property type="evidence" value="ECO:0007669"/>
    <property type="project" value="InterPro"/>
</dbReference>
<dbReference type="EMBL" id="CP000477">
    <property type="protein sequence ID" value="ABK13896.1"/>
    <property type="molecule type" value="Genomic_DNA"/>
</dbReference>
<reference evidence="2 3" key="1">
    <citation type="submission" date="2006-10" db="EMBL/GenBank/DDBJ databases">
        <title>Complete sequence of Methanosaeta thermophila PT.</title>
        <authorList>
            <consortium name="US DOE Joint Genome Institute"/>
            <person name="Copeland A."/>
            <person name="Lucas S."/>
            <person name="Lapidus A."/>
            <person name="Barry K."/>
            <person name="Detter J.C."/>
            <person name="Glavina del Rio T."/>
            <person name="Hammon N."/>
            <person name="Israni S."/>
            <person name="Pitluck S."/>
            <person name="Chain P."/>
            <person name="Malfatti S."/>
            <person name="Shin M."/>
            <person name="Vergez L."/>
            <person name="Schmutz J."/>
            <person name="Larimer F."/>
            <person name="Land M."/>
            <person name="Hauser L."/>
            <person name="Kyrpides N."/>
            <person name="Kim E."/>
            <person name="Smith K.S."/>
            <person name="Ingram-Smith C."/>
            <person name="Richardson P."/>
        </authorList>
    </citation>
    <scope>NUCLEOTIDE SEQUENCE [LARGE SCALE GENOMIC DNA]</scope>
    <source>
        <strain evidence="3">DSM 6194 / JCM 14653 / NBRC 101360 / PT</strain>
    </source>
</reference>
<evidence type="ECO:0000313" key="2">
    <source>
        <dbReference type="EMBL" id="ABK13896.1"/>
    </source>
</evidence>
<dbReference type="Pfam" id="PF02627">
    <property type="entry name" value="CMD"/>
    <property type="match status" value="1"/>
</dbReference>
<dbReference type="PANTHER" id="PTHR33930:SF2">
    <property type="entry name" value="BLR3452 PROTEIN"/>
    <property type="match status" value="1"/>
</dbReference>